<gene>
    <name evidence="1" type="ORF">TNCT_564921</name>
</gene>
<protein>
    <submittedName>
        <fullName evidence="1">Uncharacterized protein</fullName>
    </submittedName>
</protein>
<dbReference type="EMBL" id="BMAO01007065">
    <property type="protein sequence ID" value="GFR13374.1"/>
    <property type="molecule type" value="Genomic_DNA"/>
</dbReference>
<organism evidence="1 2">
    <name type="scientific">Trichonephila clavata</name>
    <name type="common">Joro spider</name>
    <name type="synonym">Nephila clavata</name>
    <dbReference type="NCBI Taxonomy" id="2740835"/>
    <lineage>
        <taxon>Eukaryota</taxon>
        <taxon>Metazoa</taxon>
        <taxon>Ecdysozoa</taxon>
        <taxon>Arthropoda</taxon>
        <taxon>Chelicerata</taxon>
        <taxon>Arachnida</taxon>
        <taxon>Araneae</taxon>
        <taxon>Araneomorphae</taxon>
        <taxon>Entelegynae</taxon>
        <taxon>Araneoidea</taxon>
        <taxon>Nephilidae</taxon>
        <taxon>Trichonephila</taxon>
    </lineage>
</organism>
<reference evidence="1" key="1">
    <citation type="submission" date="2020-07" db="EMBL/GenBank/DDBJ databases">
        <title>Multicomponent nature underlies the extraordinary mechanical properties of spider dragline silk.</title>
        <authorList>
            <person name="Kono N."/>
            <person name="Nakamura H."/>
            <person name="Mori M."/>
            <person name="Yoshida Y."/>
            <person name="Ohtoshi R."/>
            <person name="Malay A.D."/>
            <person name="Moran D.A.P."/>
            <person name="Tomita M."/>
            <person name="Numata K."/>
            <person name="Arakawa K."/>
        </authorList>
    </citation>
    <scope>NUCLEOTIDE SEQUENCE</scope>
</reference>
<comment type="caution">
    <text evidence="1">The sequence shown here is derived from an EMBL/GenBank/DDBJ whole genome shotgun (WGS) entry which is preliminary data.</text>
</comment>
<proteinExistence type="predicted"/>
<dbReference type="Proteomes" id="UP000887116">
    <property type="component" value="Unassembled WGS sequence"/>
</dbReference>
<keyword evidence="2" id="KW-1185">Reference proteome</keyword>
<dbReference type="AlphaFoldDB" id="A0A8X6LMX8"/>
<accession>A0A8X6LMX8</accession>
<evidence type="ECO:0000313" key="1">
    <source>
        <dbReference type="EMBL" id="GFR13374.1"/>
    </source>
</evidence>
<evidence type="ECO:0000313" key="2">
    <source>
        <dbReference type="Proteomes" id="UP000887116"/>
    </source>
</evidence>
<sequence>MLVPHGMAQLRGEMSCNKKFGQDLLQEDEICATVQRTVQKVRSDGVVTKNVDSNTNREMLLSCTWLDESSPKATHGWYTD</sequence>
<name>A0A8X6LMX8_TRICU</name>